<evidence type="ECO:0000313" key="2">
    <source>
        <dbReference type="Proteomes" id="UP000001876"/>
    </source>
</evidence>
<proteinExistence type="predicted"/>
<organism evidence="2">
    <name type="scientific">Micromonas pusilla (strain CCMP1545)</name>
    <name type="common">Picoplanktonic green alga</name>
    <dbReference type="NCBI Taxonomy" id="564608"/>
    <lineage>
        <taxon>Eukaryota</taxon>
        <taxon>Viridiplantae</taxon>
        <taxon>Chlorophyta</taxon>
        <taxon>Mamiellophyceae</taxon>
        <taxon>Mamiellales</taxon>
        <taxon>Mamiellaceae</taxon>
        <taxon>Micromonas</taxon>
    </lineage>
</organism>
<dbReference type="Proteomes" id="UP000001876">
    <property type="component" value="Unassembled WGS sequence"/>
</dbReference>
<dbReference type="EMBL" id="GG663750">
    <property type="protein sequence ID" value="EEH51671.1"/>
    <property type="molecule type" value="Genomic_DNA"/>
</dbReference>
<accession>C1N8A9</accession>
<dbReference type="KEGG" id="mpp:MICPUCDRAFT_66335"/>
<keyword evidence="2" id="KW-1185">Reference proteome</keyword>
<dbReference type="GeneID" id="9689490"/>
<dbReference type="RefSeq" id="XP_003064049.1">
    <property type="nucleotide sequence ID" value="XM_003064003.1"/>
</dbReference>
<protein>
    <submittedName>
        <fullName evidence="1">Predicted protein</fullName>
    </submittedName>
</protein>
<evidence type="ECO:0000313" key="1">
    <source>
        <dbReference type="EMBL" id="EEH51671.1"/>
    </source>
</evidence>
<name>C1N8A9_MICPC</name>
<dbReference type="AlphaFoldDB" id="C1N8A9"/>
<gene>
    <name evidence="1" type="ORF">MICPUCDRAFT_66335</name>
</gene>
<reference evidence="1 2" key="1">
    <citation type="journal article" date="2009" name="Science">
        <title>Green evolution and dynamic adaptations revealed by genomes of the marine picoeukaryotes Micromonas.</title>
        <authorList>
            <person name="Worden A.Z."/>
            <person name="Lee J.H."/>
            <person name="Mock T."/>
            <person name="Rouze P."/>
            <person name="Simmons M.P."/>
            <person name="Aerts A.L."/>
            <person name="Allen A.E."/>
            <person name="Cuvelier M.L."/>
            <person name="Derelle E."/>
            <person name="Everett M.V."/>
            <person name="Foulon E."/>
            <person name="Grimwood J."/>
            <person name="Gundlach H."/>
            <person name="Henrissat B."/>
            <person name="Napoli C."/>
            <person name="McDonald S.M."/>
            <person name="Parker M.S."/>
            <person name="Rombauts S."/>
            <person name="Salamov A."/>
            <person name="Von Dassow P."/>
            <person name="Badger J.H."/>
            <person name="Coutinho P.M."/>
            <person name="Demir E."/>
            <person name="Dubchak I."/>
            <person name="Gentemann C."/>
            <person name="Eikrem W."/>
            <person name="Gready J.E."/>
            <person name="John U."/>
            <person name="Lanier W."/>
            <person name="Lindquist E.A."/>
            <person name="Lucas S."/>
            <person name="Mayer K.F."/>
            <person name="Moreau H."/>
            <person name="Not F."/>
            <person name="Otillar R."/>
            <person name="Panaud O."/>
            <person name="Pangilinan J."/>
            <person name="Paulsen I."/>
            <person name="Piegu B."/>
            <person name="Poliakov A."/>
            <person name="Robbens S."/>
            <person name="Schmutz J."/>
            <person name="Toulza E."/>
            <person name="Wyss T."/>
            <person name="Zelensky A."/>
            <person name="Zhou K."/>
            <person name="Armbrust E.V."/>
            <person name="Bhattacharya D."/>
            <person name="Goodenough U.W."/>
            <person name="Van de Peer Y."/>
            <person name="Grigoriev I.V."/>
        </authorList>
    </citation>
    <scope>NUCLEOTIDE SEQUENCE [LARGE SCALE GENOMIC DNA]</scope>
    <source>
        <strain evidence="1 2">CCMP1545</strain>
    </source>
</reference>
<sequence length="111" mass="11882">MHGPRVARLVHAAASGSGLGVGRGGGLFRVDIVREPDAEVDGVVALAVGRRARDGETELADFLALVRDGHADRFGVNVKRYRVGAREGVERAFDDEARAEGIEDVETPSRF</sequence>